<reference evidence="4" key="2">
    <citation type="submission" date="2025-08" db="UniProtKB">
        <authorList>
            <consortium name="RefSeq"/>
        </authorList>
    </citation>
    <scope>IDENTIFICATION</scope>
    <source>
        <tissue evidence="4">Leaf</tissue>
    </source>
</reference>
<dbReference type="PANTHER" id="PTHR31669:SF283">
    <property type="entry name" value="PROTEIN FAR1-RELATED SEQUENCE"/>
    <property type="match status" value="1"/>
</dbReference>
<dbReference type="Pfam" id="PF10551">
    <property type="entry name" value="MULE"/>
    <property type="match status" value="1"/>
</dbReference>
<dbReference type="Proteomes" id="UP000813463">
    <property type="component" value="Chromosome 4"/>
</dbReference>
<dbReference type="PANTHER" id="PTHR31669">
    <property type="entry name" value="PROTEIN FAR1-RELATED SEQUENCE 10-RELATED"/>
    <property type="match status" value="1"/>
</dbReference>
<evidence type="ECO:0000259" key="2">
    <source>
        <dbReference type="Pfam" id="PF10551"/>
    </source>
</evidence>
<organism evidence="3 4">
    <name type="scientific">Spinacia oleracea</name>
    <name type="common">Spinach</name>
    <dbReference type="NCBI Taxonomy" id="3562"/>
    <lineage>
        <taxon>Eukaryota</taxon>
        <taxon>Viridiplantae</taxon>
        <taxon>Streptophyta</taxon>
        <taxon>Embryophyta</taxon>
        <taxon>Tracheophyta</taxon>
        <taxon>Spermatophyta</taxon>
        <taxon>Magnoliopsida</taxon>
        <taxon>eudicotyledons</taxon>
        <taxon>Gunneridae</taxon>
        <taxon>Pentapetalae</taxon>
        <taxon>Caryophyllales</taxon>
        <taxon>Chenopodiaceae</taxon>
        <taxon>Chenopodioideae</taxon>
        <taxon>Anserineae</taxon>
        <taxon>Spinacia</taxon>
    </lineage>
</organism>
<feature type="domain" description="MULE transposase" evidence="2">
    <location>
        <begin position="161"/>
        <end position="255"/>
    </location>
</feature>
<dbReference type="InterPro" id="IPR018289">
    <property type="entry name" value="MULE_transposase_dom"/>
</dbReference>
<evidence type="ECO:0000256" key="1">
    <source>
        <dbReference type="RuleBase" id="RU367018"/>
    </source>
</evidence>
<keyword evidence="1" id="KW-0539">Nucleus</keyword>
<comment type="function">
    <text evidence="1">Putative transcription activator involved in regulating light control of development.</text>
</comment>
<dbReference type="InterPro" id="IPR031052">
    <property type="entry name" value="FHY3/FAR1"/>
</dbReference>
<accession>A0ABM3RP07</accession>
<comment type="subcellular location">
    <subcellularLocation>
        <location evidence="1">Nucleus</location>
    </subcellularLocation>
</comment>
<keyword evidence="1" id="KW-0863">Zinc-finger</keyword>
<keyword evidence="1" id="KW-0479">Metal-binding</keyword>
<evidence type="ECO:0000313" key="3">
    <source>
        <dbReference type="Proteomes" id="UP000813463"/>
    </source>
</evidence>
<evidence type="ECO:0000313" key="4">
    <source>
        <dbReference type="RefSeq" id="XP_056697352.1"/>
    </source>
</evidence>
<comment type="similarity">
    <text evidence="1">Belongs to the FHY3/FAR1 family.</text>
</comment>
<gene>
    <name evidence="4" type="primary">LOC110780930</name>
</gene>
<keyword evidence="1" id="KW-0862">Zinc</keyword>
<sequence length="697" mass="79511">MVVTAYGEEEEVLELKVGMVFPCWEEIEEQFRGYAKQKGFGIARRCGTVKSVVGSDKEKGIGKEKRNCLWTSQTYNLMAVQRNGRGRMPFLRKDLNEVVAKVRKARTSGGDARATFDYFKKMKADNSDFFHVYRQDAKGMLQDVLWVDARSRAAYEEFGDVVCFDSTYLTNKYKMPFANFVGVNHHGQSILLGCALVSHENSDTFEWIFGNWLECMAGKAPIGILTDQDPAMRRALRTTMSNTCHRWCIWHILQKFSRKLGTHVEYPDLKVDLERAIYDSLTCDEFELNWATAMERYQVDDDWLEGLYAERNMWVPAYVKHLFWAGMKTTQRVESLNSFFDQFVHKHTHLYEFVEAYCEAMEARANEESMADTSTARNLRQIVTCFPAEELFQKLYTDAKFHEVQRECSRVLYVRCLSKKMLDESVEEYELEDRVWIKPKHARKEIVTKHKTKHMILVYDLNNQTEIPGKYILHRWRKDVERKHTKVRVMYHDPLKTEVVCRYDKLMVLFGPLLSRAATYKESMDVVVEISHLLAMRLDEKISMLDRQRQNEDVVVGTPSSVCLEKGGTELTPSSVGQLQPIGVRRTMVFDFPQTNEHEGSCAGGGGVSGSVGGLSGSFARGLSGSFNDRIDAMDAIAAGLTCGFGHDDDDVGGSPSLESIDVGLDGVQANGNEVMYRASEAANYPRTTNEQRDSNS</sequence>
<protein>
    <recommendedName>
        <fullName evidence="1">Protein FAR1-RELATED SEQUENCE</fullName>
    </recommendedName>
</protein>
<reference evidence="3" key="1">
    <citation type="journal article" date="2021" name="Nat. Commun.">
        <title>Genomic analyses provide insights into spinach domestication and the genetic basis of agronomic traits.</title>
        <authorList>
            <person name="Cai X."/>
            <person name="Sun X."/>
            <person name="Xu C."/>
            <person name="Sun H."/>
            <person name="Wang X."/>
            <person name="Ge C."/>
            <person name="Zhang Z."/>
            <person name="Wang Q."/>
            <person name="Fei Z."/>
            <person name="Jiao C."/>
            <person name="Wang Q."/>
        </authorList>
    </citation>
    <scope>NUCLEOTIDE SEQUENCE [LARGE SCALE GENOMIC DNA]</scope>
    <source>
        <strain evidence="3">cv. Varoflay</strain>
    </source>
</reference>
<proteinExistence type="inferred from homology"/>
<dbReference type="GeneID" id="110780930"/>
<name>A0ABM3RP07_SPIOL</name>
<dbReference type="RefSeq" id="XP_056697352.1">
    <property type="nucleotide sequence ID" value="XM_056841374.1"/>
</dbReference>
<keyword evidence="3" id="KW-1185">Reference proteome</keyword>